<dbReference type="RefSeq" id="WP_142880447.1">
    <property type="nucleotide sequence ID" value="NZ_VJMG01000003.1"/>
</dbReference>
<protein>
    <submittedName>
        <fullName evidence="1">Uncharacterized protein</fullName>
    </submittedName>
</protein>
<gene>
    <name evidence="1" type="ORF">FNA46_00885</name>
</gene>
<dbReference type="AlphaFoldDB" id="A0A549TID0"/>
<reference evidence="1 2" key="1">
    <citation type="submission" date="2019-07" db="EMBL/GenBank/DDBJ databases">
        <title>Ln-dependent methylotrophs.</title>
        <authorList>
            <person name="Tani A."/>
        </authorList>
    </citation>
    <scope>NUCLEOTIDE SEQUENCE [LARGE SCALE GENOMIC DNA]</scope>
    <source>
        <strain evidence="1 2">SM12</strain>
    </source>
</reference>
<organism evidence="1 2">
    <name type="scientific">Rhizobium straminoryzae</name>
    <dbReference type="NCBI Taxonomy" id="1387186"/>
    <lineage>
        <taxon>Bacteria</taxon>
        <taxon>Pseudomonadati</taxon>
        <taxon>Pseudomonadota</taxon>
        <taxon>Alphaproteobacteria</taxon>
        <taxon>Hyphomicrobiales</taxon>
        <taxon>Rhizobiaceae</taxon>
        <taxon>Rhizobium/Agrobacterium group</taxon>
        <taxon>Rhizobium</taxon>
    </lineage>
</organism>
<evidence type="ECO:0000313" key="1">
    <source>
        <dbReference type="EMBL" id="TRL43000.1"/>
    </source>
</evidence>
<dbReference type="Proteomes" id="UP000316801">
    <property type="component" value="Unassembled WGS sequence"/>
</dbReference>
<comment type="caution">
    <text evidence="1">The sequence shown here is derived from an EMBL/GenBank/DDBJ whole genome shotgun (WGS) entry which is preliminary data.</text>
</comment>
<sequence length="63" mass="6929">MTPHDNARAAEMTAAMQKAVTDLAEIAENQKTLIDIYVETTRLLQGMMETQHQALARLADGSL</sequence>
<evidence type="ECO:0000313" key="2">
    <source>
        <dbReference type="Proteomes" id="UP000316801"/>
    </source>
</evidence>
<dbReference type="EMBL" id="VJMG01000003">
    <property type="protein sequence ID" value="TRL43000.1"/>
    <property type="molecule type" value="Genomic_DNA"/>
</dbReference>
<accession>A0A549TID0</accession>
<keyword evidence="2" id="KW-1185">Reference proteome</keyword>
<name>A0A549TID0_9HYPH</name>
<proteinExistence type="predicted"/>